<comment type="subcellular location">
    <subcellularLocation>
        <location evidence="1">Nucleus</location>
        <location evidence="1">Nucleolus</location>
    </subcellularLocation>
</comment>
<dbReference type="EMBL" id="CAJVQA010004439">
    <property type="protein sequence ID" value="CAG8599047.1"/>
    <property type="molecule type" value="Genomic_DNA"/>
</dbReference>
<comment type="similarity">
    <text evidence="2">Belongs to the EFG1 family.</text>
</comment>
<feature type="compositionally biased region" description="Basic residues" evidence="8">
    <location>
        <begin position="1"/>
        <end position="14"/>
    </location>
</feature>
<name>A0A9N9GFN6_9GLOM</name>
<dbReference type="GO" id="GO:0005730">
    <property type="term" value="C:nucleolus"/>
    <property type="evidence" value="ECO:0007669"/>
    <property type="project" value="UniProtKB-SubCell"/>
</dbReference>
<dbReference type="PANTHER" id="PTHR33911">
    <property type="entry name" value="RRNA-PROCESSING PROTEIN EFG1"/>
    <property type="match status" value="1"/>
</dbReference>
<evidence type="ECO:0000256" key="6">
    <source>
        <dbReference type="ARBA" id="ARBA00023054"/>
    </source>
</evidence>
<dbReference type="InterPro" id="IPR050786">
    <property type="entry name" value="EFG1_rRNA-proc"/>
</dbReference>
<keyword evidence="7" id="KW-0539">Nucleus</keyword>
<keyword evidence="5" id="KW-0698">rRNA processing</keyword>
<dbReference type="OrthoDB" id="47732at2759"/>
<keyword evidence="6" id="KW-0175">Coiled coil</keyword>
<dbReference type="PANTHER" id="PTHR33911:SF1">
    <property type="entry name" value="RRNA-PROCESSING PROTEIN EFG1"/>
    <property type="match status" value="1"/>
</dbReference>
<evidence type="ECO:0000256" key="3">
    <source>
        <dbReference type="ARBA" id="ARBA00018689"/>
    </source>
</evidence>
<comment type="caution">
    <text evidence="9">The sequence shown here is derived from an EMBL/GenBank/DDBJ whole genome shotgun (WGS) entry which is preliminary data.</text>
</comment>
<dbReference type="AlphaFoldDB" id="A0A9N9GFN6"/>
<dbReference type="Proteomes" id="UP000789759">
    <property type="component" value="Unassembled WGS sequence"/>
</dbReference>
<dbReference type="GO" id="GO:0030688">
    <property type="term" value="C:preribosome, small subunit precursor"/>
    <property type="evidence" value="ECO:0007669"/>
    <property type="project" value="TreeGrafter"/>
</dbReference>
<reference evidence="9" key="1">
    <citation type="submission" date="2021-06" db="EMBL/GenBank/DDBJ databases">
        <authorList>
            <person name="Kallberg Y."/>
            <person name="Tangrot J."/>
            <person name="Rosling A."/>
        </authorList>
    </citation>
    <scope>NUCLEOTIDE SEQUENCE</scope>
    <source>
        <strain evidence="9">FL966</strain>
    </source>
</reference>
<dbReference type="Pfam" id="PF10153">
    <property type="entry name" value="Efg1"/>
    <property type="match status" value="1"/>
</dbReference>
<evidence type="ECO:0000256" key="7">
    <source>
        <dbReference type="ARBA" id="ARBA00023242"/>
    </source>
</evidence>
<gene>
    <name evidence="9" type="ORF">CPELLU_LOCUS6904</name>
</gene>
<evidence type="ECO:0000313" key="9">
    <source>
        <dbReference type="EMBL" id="CAG8599047.1"/>
    </source>
</evidence>
<sequence>MPPVRNKKSRKSTKHASLDTMSISSLRKKIRDSERALRTKKVHSAKGQVGLERQLKALKLMLIERMVESKEKKMASKYRMVKHFDRKKVERAIKKAEKQVSEAQTPEEIESSRQKLSELQIDYNYIMGRKYMSLYPTTDADDPKMVSRRNEVREIIRKAMKNNELDSLNKRFREEMKMKIIGKEENNQQRKKNQNEILDTNNIISDNFFGSDDDGE</sequence>
<keyword evidence="10" id="KW-1185">Reference proteome</keyword>
<evidence type="ECO:0000313" key="10">
    <source>
        <dbReference type="Proteomes" id="UP000789759"/>
    </source>
</evidence>
<evidence type="ECO:0000256" key="2">
    <source>
        <dbReference type="ARBA" id="ARBA00006916"/>
    </source>
</evidence>
<organism evidence="9 10">
    <name type="scientific">Cetraspora pellucida</name>
    <dbReference type="NCBI Taxonomy" id="1433469"/>
    <lineage>
        <taxon>Eukaryota</taxon>
        <taxon>Fungi</taxon>
        <taxon>Fungi incertae sedis</taxon>
        <taxon>Mucoromycota</taxon>
        <taxon>Glomeromycotina</taxon>
        <taxon>Glomeromycetes</taxon>
        <taxon>Diversisporales</taxon>
        <taxon>Gigasporaceae</taxon>
        <taxon>Cetraspora</taxon>
    </lineage>
</organism>
<evidence type="ECO:0000256" key="5">
    <source>
        <dbReference type="ARBA" id="ARBA00022552"/>
    </source>
</evidence>
<feature type="region of interest" description="Disordered" evidence="8">
    <location>
        <begin position="1"/>
        <end position="23"/>
    </location>
</feature>
<evidence type="ECO:0000256" key="8">
    <source>
        <dbReference type="SAM" id="MobiDB-lite"/>
    </source>
</evidence>
<dbReference type="InterPro" id="IPR019310">
    <property type="entry name" value="Efg1"/>
</dbReference>
<evidence type="ECO:0000256" key="4">
    <source>
        <dbReference type="ARBA" id="ARBA00019827"/>
    </source>
</evidence>
<accession>A0A9N9GFN6</accession>
<proteinExistence type="inferred from homology"/>
<evidence type="ECO:0000256" key="1">
    <source>
        <dbReference type="ARBA" id="ARBA00004604"/>
    </source>
</evidence>
<protein>
    <recommendedName>
        <fullName evidence="3">rRNA-processing protein EFG1</fullName>
    </recommendedName>
    <alternativeName>
        <fullName evidence="4">rRNA-processing protein efg1</fullName>
    </alternativeName>
</protein>
<dbReference type="GO" id="GO:0000462">
    <property type="term" value="P:maturation of SSU-rRNA from tricistronic rRNA transcript (SSU-rRNA, 5.8S rRNA, LSU-rRNA)"/>
    <property type="evidence" value="ECO:0007669"/>
    <property type="project" value="TreeGrafter"/>
</dbReference>